<dbReference type="Proteomes" id="UP000674938">
    <property type="component" value="Unassembled WGS sequence"/>
</dbReference>
<dbReference type="Gene3D" id="2.40.440.10">
    <property type="entry name" value="L,D-transpeptidase catalytic domain-like"/>
    <property type="match status" value="1"/>
</dbReference>
<dbReference type="CDD" id="cd16913">
    <property type="entry name" value="YkuD_like"/>
    <property type="match status" value="1"/>
</dbReference>
<keyword evidence="9" id="KW-1185">Reference proteome</keyword>
<keyword evidence="2" id="KW-0808">Transferase</keyword>
<gene>
    <name evidence="8" type="ORF">I6N95_24340</name>
</gene>
<evidence type="ECO:0000256" key="2">
    <source>
        <dbReference type="ARBA" id="ARBA00022679"/>
    </source>
</evidence>
<name>A0A940SXI3_9ENTE</name>
<evidence type="ECO:0000313" key="9">
    <source>
        <dbReference type="Proteomes" id="UP000674938"/>
    </source>
</evidence>
<comment type="caution">
    <text evidence="8">The sequence shown here is derived from an EMBL/GenBank/DDBJ whole genome shotgun (WGS) entry which is preliminary data.</text>
</comment>
<accession>A0A940SXI3</accession>
<keyword evidence="3 6" id="KW-0133">Cell shape</keyword>
<evidence type="ECO:0000313" key="8">
    <source>
        <dbReference type="EMBL" id="MBP1044144.1"/>
    </source>
</evidence>
<evidence type="ECO:0000256" key="5">
    <source>
        <dbReference type="ARBA" id="ARBA00023316"/>
    </source>
</evidence>
<dbReference type="Pfam" id="PF03734">
    <property type="entry name" value="YkuD"/>
    <property type="match status" value="1"/>
</dbReference>
<dbReference type="InterPro" id="IPR005490">
    <property type="entry name" value="LD_TPept_cat_dom"/>
</dbReference>
<dbReference type="AlphaFoldDB" id="A0A940SXI3"/>
<dbReference type="GO" id="GO:0071972">
    <property type="term" value="F:peptidoglycan L,D-transpeptidase activity"/>
    <property type="evidence" value="ECO:0007669"/>
    <property type="project" value="TreeGrafter"/>
</dbReference>
<dbReference type="PROSITE" id="PS52029">
    <property type="entry name" value="LD_TPASE"/>
    <property type="match status" value="1"/>
</dbReference>
<sequence>MRAIQQRHYLIGVLLVVMAILVATPAEGTTLEETQNKTLIGPSASLKGPKLPLREAKKAAVTPENDKDLWKKPTGGDYPELTSETALRIVANVTDQRIYFYDQDQLIYTMITSSGLADEENATPLGDFEIQEIRGESFFNNELGEGALNYVSFKDYGVYLFHSVPVNEALEVNVAEAEKLGERASHGCFRLSMPDSQWFYDNVPAGTPVKVTE</sequence>
<dbReference type="EMBL" id="JAEEGA010000023">
    <property type="protein sequence ID" value="MBP1044144.1"/>
    <property type="molecule type" value="Genomic_DNA"/>
</dbReference>
<dbReference type="SUPFAM" id="SSF141523">
    <property type="entry name" value="L,D-transpeptidase catalytic domain-like"/>
    <property type="match status" value="1"/>
</dbReference>
<evidence type="ECO:0000256" key="3">
    <source>
        <dbReference type="ARBA" id="ARBA00022960"/>
    </source>
</evidence>
<reference evidence="8" key="1">
    <citation type="submission" date="2020-12" db="EMBL/GenBank/DDBJ databases">
        <title>Vagococcus allomyrinae sp. nov. and Enterococcus lavae sp. nov., isolated from the larvae of Allomyrina dichotoma.</title>
        <authorList>
            <person name="Lee S.D."/>
        </authorList>
    </citation>
    <scope>NUCLEOTIDE SEQUENCE</scope>
    <source>
        <strain evidence="8">BWB3-3</strain>
    </source>
</reference>
<keyword evidence="4 6" id="KW-0573">Peptidoglycan synthesis</keyword>
<dbReference type="GO" id="GO:0016740">
    <property type="term" value="F:transferase activity"/>
    <property type="evidence" value="ECO:0007669"/>
    <property type="project" value="UniProtKB-KW"/>
</dbReference>
<protein>
    <submittedName>
        <fullName evidence="8">L,D-transpeptidase</fullName>
    </submittedName>
</protein>
<dbReference type="GO" id="GO:0071555">
    <property type="term" value="P:cell wall organization"/>
    <property type="evidence" value="ECO:0007669"/>
    <property type="project" value="UniProtKB-UniRule"/>
</dbReference>
<evidence type="ECO:0000259" key="7">
    <source>
        <dbReference type="PROSITE" id="PS52029"/>
    </source>
</evidence>
<evidence type="ECO:0000256" key="4">
    <source>
        <dbReference type="ARBA" id="ARBA00022984"/>
    </source>
</evidence>
<dbReference type="PANTHER" id="PTHR30582:SF2">
    <property type="entry name" value="L,D-TRANSPEPTIDASE YCIB-RELATED"/>
    <property type="match status" value="1"/>
</dbReference>
<proteinExistence type="predicted"/>
<dbReference type="GO" id="GO:0005576">
    <property type="term" value="C:extracellular region"/>
    <property type="evidence" value="ECO:0007669"/>
    <property type="project" value="TreeGrafter"/>
</dbReference>
<dbReference type="InterPro" id="IPR038063">
    <property type="entry name" value="Transpep_catalytic_dom"/>
</dbReference>
<evidence type="ECO:0000256" key="1">
    <source>
        <dbReference type="ARBA" id="ARBA00004752"/>
    </source>
</evidence>
<dbReference type="PANTHER" id="PTHR30582">
    <property type="entry name" value="L,D-TRANSPEPTIDASE"/>
    <property type="match status" value="1"/>
</dbReference>
<dbReference type="RefSeq" id="WP_209532374.1">
    <property type="nucleotide sequence ID" value="NZ_JAEEGA010000023.1"/>
</dbReference>
<dbReference type="GO" id="GO:0008360">
    <property type="term" value="P:regulation of cell shape"/>
    <property type="evidence" value="ECO:0007669"/>
    <property type="project" value="UniProtKB-UniRule"/>
</dbReference>
<evidence type="ECO:0000256" key="6">
    <source>
        <dbReference type="PROSITE-ProRule" id="PRU01373"/>
    </source>
</evidence>
<dbReference type="InterPro" id="IPR050979">
    <property type="entry name" value="LD-transpeptidase"/>
</dbReference>
<feature type="active site" description="Nucleophile" evidence="6">
    <location>
        <position position="188"/>
    </location>
</feature>
<feature type="active site" description="Proton donor/acceptor" evidence="6">
    <location>
        <position position="162"/>
    </location>
</feature>
<keyword evidence="5 6" id="KW-0961">Cell wall biogenesis/degradation</keyword>
<feature type="domain" description="L,D-TPase catalytic" evidence="7">
    <location>
        <begin position="87"/>
        <end position="212"/>
    </location>
</feature>
<dbReference type="GO" id="GO:0018104">
    <property type="term" value="P:peptidoglycan-protein cross-linking"/>
    <property type="evidence" value="ECO:0007669"/>
    <property type="project" value="TreeGrafter"/>
</dbReference>
<organism evidence="8 9">
    <name type="scientific">Vagococcus allomyrinae</name>
    <dbReference type="NCBI Taxonomy" id="2794353"/>
    <lineage>
        <taxon>Bacteria</taxon>
        <taxon>Bacillati</taxon>
        <taxon>Bacillota</taxon>
        <taxon>Bacilli</taxon>
        <taxon>Lactobacillales</taxon>
        <taxon>Enterococcaceae</taxon>
        <taxon>Vagococcus</taxon>
    </lineage>
</organism>
<comment type="pathway">
    <text evidence="1 6">Cell wall biogenesis; peptidoglycan biosynthesis.</text>
</comment>